<keyword evidence="4" id="KW-1185">Reference proteome</keyword>
<dbReference type="OrthoDB" id="9805366at2"/>
<feature type="domain" description="Glycosyltransferase family 28 N-terminal" evidence="1">
    <location>
        <begin position="3"/>
        <end position="127"/>
    </location>
</feature>
<dbReference type="EMBL" id="BIFR01000001">
    <property type="protein sequence ID" value="GCE12427.1"/>
    <property type="molecule type" value="Genomic_DNA"/>
</dbReference>
<comment type="caution">
    <text evidence="3">The sequence shown here is derived from an EMBL/GenBank/DDBJ whole genome shotgun (WGS) entry which is preliminary data.</text>
</comment>
<evidence type="ECO:0000259" key="2">
    <source>
        <dbReference type="Pfam" id="PF06722"/>
    </source>
</evidence>
<dbReference type="CDD" id="cd03784">
    <property type="entry name" value="GT1_Gtf-like"/>
    <property type="match status" value="1"/>
</dbReference>
<dbReference type="FunFam" id="3.40.50.2000:FF:000009">
    <property type="entry name" value="Sterol 3-beta-glucosyltransferase UGT80A2"/>
    <property type="match status" value="1"/>
</dbReference>
<gene>
    <name evidence="3" type="ORF">KTT_22860</name>
</gene>
<sequence>MNITIIAIGSRGDIAPYIALSQGLINAGHTICLATHQAYAELVRSYHIPFFPLDDDAKDLFQEEGGEQLLAKGINPYRFAQHVAHRIAHFTPQYMQRAQEACRESDTVIVALASLLIGSTIAEKYQKRLIITILQPMLLSTAALPEPTSPWLPQKPPLLGKTMNLFSHMMAQYYTGWLFLPAANAARKKLYSLPPLPRSFYATLPNLTPLLLCAYSPLLVPKPTDWSETIHITGFWMTKHPESWQPDNELIDFLSTGPAPIYIGFGSMSPYHPLQTIEMVEETLTQIGQRGILLVDKYIYKTQKRSDRLYLINDVAHDWLFPRMQAIVHHGGAGTTAASLSAGVPTIVIPHISDQWFWGERVVQLGAGPQPISRKHLTSQKLAEHLHSVLHNQKMRQKAREIGNRLQNEDGVDQAVKAINALENDKSQTL</sequence>
<dbReference type="GO" id="GO:0005975">
    <property type="term" value="P:carbohydrate metabolic process"/>
    <property type="evidence" value="ECO:0007669"/>
    <property type="project" value="InterPro"/>
</dbReference>
<name>A0A401ZZV9_9CHLR</name>
<dbReference type="GO" id="GO:0008194">
    <property type="term" value="F:UDP-glycosyltransferase activity"/>
    <property type="evidence" value="ECO:0007669"/>
    <property type="project" value="InterPro"/>
</dbReference>
<evidence type="ECO:0000259" key="1">
    <source>
        <dbReference type="Pfam" id="PF03033"/>
    </source>
</evidence>
<evidence type="ECO:0000313" key="3">
    <source>
        <dbReference type="EMBL" id="GCE12427.1"/>
    </source>
</evidence>
<proteinExistence type="predicted"/>
<dbReference type="InterPro" id="IPR050426">
    <property type="entry name" value="Glycosyltransferase_28"/>
</dbReference>
<dbReference type="Gene3D" id="3.40.50.2000">
    <property type="entry name" value="Glycogen Phosphorylase B"/>
    <property type="match status" value="2"/>
</dbReference>
<dbReference type="SUPFAM" id="SSF53756">
    <property type="entry name" value="UDP-Glycosyltransferase/glycogen phosphorylase"/>
    <property type="match status" value="1"/>
</dbReference>
<accession>A0A401ZZV9</accession>
<reference evidence="4" key="1">
    <citation type="submission" date="2018-12" db="EMBL/GenBank/DDBJ databases">
        <title>Tengunoibacter tsumagoiensis gen. nov., sp. nov., Dictyobacter kobayashii sp. nov., D. alpinus sp. nov., and D. joshuensis sp. nov. and description of Dictyobacteraceae fam. nov. within the order Ktedonobacterales isolated from Tengu-no-mugimeshi.</title>
        <authorList>
            <person name="Wang C.M."/>
            <person name="Zheng Y."/>
            <person name="Sakai Y."/>
            <person name="Toyoda A."/>
            <person name="Minakuchi Y."/>
            <person name="Abe K."/>
            <person name="Yokota A."/>
            <person name="Yabe S."/>
        </authorList>
    </citation>
    <scope>NUCLEOTIDE SEQUENCE [LARGE SCALE GENOMIC DNA]</scope>
    <source>
        <strain evidence="4">Uno3</strain>
    </source>
</reference>
<dbReference type="Proteomes" id="UP000287352">
    <property type="component" value="Unassembled WGS sequence"/>
</dbReference>
<dbReference type="GO" id="GO:0016758">
    <property type="term" value="F:hexosyltransferase activity"/>
    <property type="evidence" value="ECO:0007669"/>
    <property type="project" value="InterPro"/>
</dbReference>
<dbReference type="InterPro" id="IPR002213">
    <property type="entry name" value="UDP_glucos_trans"/>
</dbReference>
<dbReference type="AlphaFoldDB" id="A0A401ZZV9"/>
<dbReference type="PANTHER" id="PTHR48050:SF13">
    <property type="entry name" value="STEROL 3-BETA-GLUCOSYLTRANSFERASE UGT80A2"/>
    <property type="match status" value="1"/>
</dbReference>
<keyword evidence="3" id="KW-0808">Transferase</keyword>
<dbReference type="InterPro" id="IPR010610">
    <property type="entry name" value="EryCIII-like_C"/>
</dbReference>
<dbReference type="RefSeq" id="WP_126580053.1">
    <property type="nucleotide sequence ID" value="NZ_BIFR01000001.1"/>
</dbReference>
<organism evidence="3 4">
    <name type="scientific">Tengunoibacter tsumagoiensis</name>
    <dbReference type="NCBI Taxonomy" id="2014871"/>
    <lineage>
        <taxon>Bacteria</taxon>
        <taxon>Bacillati</taxon>
        <taxon>Chloroflexota</taxon>
        <taxon>Ktedonobacteria</taxon>
        <taxon>Ktedonobacterales</taxon>
        <taxon>Dictyobacteraceae</taxon>
        <taxon>Tengunoibacter</taxon>
    </lineage>
</organism>
<dbReference type="PANTHER" id="PTHR48050">
    <property type="entry name" value="STEROL 3-BETA-GLUCOSYLTRANSFERASE"/>
    <property type="match status" value="1"/>
</dbReference>
<dbReference type="Pfam" id="PF06722">
    <property type="entry name" value="EryCIII-like_C"/>
    <property type="match status" value="1"/>
</dbReference>
<evidence type="ECO:0000313" key="4">
    <source>
        <dbReference type="Proteomes" id="UP000287352"/>
    </source>
</evidence>
<dbReference type="Pfam" id="PF03033">
    <property type="entry name" value="Glyco_transf_28"/>
    <property type="match status" value="1"/>
</dbReference>
<dbReference type="InterPro" id="IPR004276">
    <property type="entry name" value="GlycoTrans_28_N"/>
</dbReference>
<feature type="domain" description="Erythromycin biosynthesis protein CIII-like C-terminal" evidence="2">
    <location>
        <begin position="315"/>
        <end position="405"/>
    </location>
</feature>
<dbReference type="GO" id="GO:0033072">
    <property type="term" value="P:vancomycin biosynthetic process"/>
    <property type="evidence" value="ECO:0007669"/>
    <property type="project" value="UniProtKB-ARBA"/>
</dbReference>
<protein>
    <submittedName>
        <fullName evidence="3">Glycosyl transferase family 1</fullName>
    </submittedName>
</protein>